<dbReference type="EMBL" id="CP016094">
    <property type="protein sequence ID" value="AOS45533.1"/>
    <property type="molecule type" value="Genomic_DNA"/>
</dbReference>
<evidence type="ECO:0000313" key="1">
    <source>
        <dbReference type="EMBL" id="AOS45533.1"/>
    </source>
</evidence>
<dbReference type="AlphaFoldDB" id="A0A1D8AXC0"/>
<dbReference type="Proteomes" id="UP000095228">
    <property type="component" value="Chromosome"/>
</dbReference>
<gene>
    <name evidence="1" type="ORF">Verru16b_02614</name>
</gene>
<sequence>MSGGAAPWGTKLGAPVVATRRRGIRGKVSHTLVTLMGQKIE</sequence>
<reference evidence="1 2" key="1">
    <citation type="submission" date="2016-06" db="EMBL/GenBank/DDBJ databases">
        <title>Three novel species with peptidoglycan cell walls form the new genus Lacunisphaera gen. nov. in the family Opitutaceae of the verrucomicrobial subdivision 4.</title>
        <authorList>
            <person name="Rast P."/>
            <person name="Gloeckner I."/>
            <person name="Jogler M."/>
            <person name="Boedeker C."/>
            <person name="Jeske O."/>
            <person name="Wiegand S."/>
            <person name="Reinhardt R."/>
            <person name="Schumann P."/>
            <person name="Rohde M."/>
            <person name="Spring S."/>
            <person name="Gloeckner F.O."/>
            <person name="Jogler C."/>
        </authorList>
    </citation>
    <scope>NUCLEOTIDE SEQUENCE [LARGE SCALE GENOMIC DNA]</scope>
    <source>
        <strain evidence="1 2">IG16b</strain>
    </source>
</reference>
<keyword evidence="2" id="KW-1185">Reference proteome</keyword>
<dbReference type="STRING" id="1838286.Verru16b_02614"/>
<proteinExistence type="predicted"/>
<organism evidence="1 2">
    <name type="scientific">Lacunisphaera limnophila</name>
    <dbReference type="NCBI Taxonomy" id="1838286"/>
    <lineage>
        <taxon>Bacteria</taxon>
        <taxon>Pseudomonadati</taxon>
        <taxon>Verrucomicrobiota</taxon>
        <taxon>Opitutia</taxon>
        <taxon>Opitutales</taxon>
        <taxon>Opitutaceae</taxon>
        <taxon>Lacunisphaera</taxon>
    </lineage>
</organism>
<dbReference type="KEGG" id="obg:Verru16b_02614"/>
<protein>
    <submittedName>
        <fullName evidence="1">Uncharacterized protein</fullName>
    </submittedName>
</protein>
<name>A0A1D8AXC0_9BACT</name>
<accession>A0A1D8AXC0</accession>
<evidence type="ECO:0000313" key="2">
    <source>
        <dbReference type="Proteomes" id="UP000095228"/>
    </source>
</evidence>